<gene>
    <name evidence="3" type="ORF">CKF59_07345</name>
</gene>
<comment type="caution">
    <text evidence="3">The sequence shown here is derived from an EMBL/GenBank/DDBJ whole genome shotgun (WGS) entry which is preliminary data.</text>
</comment>
<evidence type="ECO:0000259" key="2">
    <source>
        <dbReference type="Pfam" id="PF00478"/>
    </source>
</evidence>
<dbReference type="CDD" id="cd00381">
    <property type="entry name" value="IMPDH"/>
    <property type="match status" value="1"/>
</dbReference>
<dbReference type="RefSeq" id="WP_147397149.1">
    <property type="nucleotide sequence ID" value="NZ_NRJF01000258.1"/>
</dbReference>
<dbReference type="PANTHER" id="PTHR11911">
    <property type="entry name" value="INOSINE-5-MONOPHOSPHATE DEHYDROGENASE RELATED"/>
    <property type="match status" value="1"/>
</dbReference>
<dbReference type="GO" id="GO:0006183">
    <property type="term" value="P:GTP biosynthetic process"/>
    <property type="evidence" value="ECO:0007669"/>
    <property type="project" value="TreeGrafter"/>
</dbReference>
<reference evidence="3 4" key="1">
    <citation type="submission" date="2017-08" db="EMBL/GenBank/DDBJ databases">
        <title>Reclassification of Bisgaard taxon 37 and 44.</title>
        <authorList>
            <person name="Christensen H."/>
        </authorList>
    </citation>
    <scope>NUCLEOTIDE SEQUENCE [LARGE SCALE GENOMIC DNA]</scope>
    <source>
        <strain evidence="3 4">EEAB3T1</strain>
    </source>
</reference>
<dbReference type="EMBL" id="NRJF01000258">
    <property type="protein sequence ID" value="RIY31852.1"/>
    <property type="molecule type" value="Genomic_DNA"/>
</dbReference>
<keyword evidence="4" id="KW-1185">Reference proteome</keyword>
<proteinExistence type="inferred from homology"/>
<accession>A0A3A1Y0J3</accession>
<evidence type="ECO:0000313" key="3">
    <source>
        <dbReference type="EMBL" id="RIY31852.1"/>
    </source>
</evidence>
<feature type="non-terminal residue" evidence="3">
    <location>
        <position position="190"/>
    </location>
</feature>
<dbReference type="GO" id="GO:0003938">
    <property type="term" value="F:IMP dehydrogenase activity"/>
    <property type="evidence" value="ECO:0007669"/>
    <property type="project" value="InterPro"/>
</dbReference>
<evidence type="ECO:0000313" key="4">
    <source>
        <dbReference type="Proteomes" id="UP000265964"/>
    </source>
</evidence>
<name>A0A3A1Y0J3_9GAMM</name>
<dbReference type="Proteomes" id="UP000265964">
    <property type="component" value="Unassembled WGS sequence"/>
</dbReference>
<dbReference type="OrthoDB" id="9805398at2"/>
<comment type="similarity">
    <text evidence="1">Belongs to the IMPDH/GMPR family.</text>
</comment>
<protein>
    <submittedName>
        <fullName evidence="3">Guanosine monophosphate reductase</fullName>
    </submittedName>
</protein>
<dbReference type="AlphaFoldDB" id="A0A3A1Y0J3"/>
<organism evidence="3 4">
    <name type="scientific">Psittacicella gerlachiana</name>
    <dbReference type="NCBI Taxonomy" id="2028574"/>
    <lineage>
        <taxon>Bacteria</taxon>
        <taxon>Pseudomonadati</taxon>
        <taxon>Pseudomonadota</taxon>
        <taxon>Gammaproteobacteria</taxon>
        <taxon>Pasteurellales</taxon>
        <taxon>Psittacicellaceae</taxon>
        <taxon>Psittacicella</taxon>
    </lineage>
</organism>
<dbReference type="InterPro" id="IPR013785">
    <property type="entry name" value="Aldolase_TIM"/>
</dbReference>
<dbReference type="Pfam" id="PF00478">
    <property type="entry name" value="IMPDH"/>
    <property type="match status" value="1"/>
</dbReference>
<feature type="domain" description="IMP dehydrogenase/GMP reductase" evidence="2">
    <location>
        <begin position="8"/>
        <end position="190"/>
    </location>
</feature>
<sequence>MLRIKYEGVTFDDVLIIPRASNVLPNTANLATKLTKNINLNVPIISSAMDTVTEYELAIALALVGGVGFIHKNMSPVEQARQVALVKNTYVDLGKYPQAVVDQNNKLRVGAAIGAGEGNEERVRLLVEAGVDVILIDSSHGHSAGVINRVKQTRQTYPDLDIVAGNIATAEAALDLVAAGASAVKVGIGP</sequence>
<dbReference type="InterPro" id="IPR005990">
    <property type="entry name" value="IMP_DH"/>
</dbReference>
<dbReference type="InterPro" id="IPR001093">
    <property type="entry name" value="IMP_DH_GMPRt"/>
</dbReference>
<dbReference type="PANTHER" id="PTHR11911:SF111">
    <property type="entry name" value="INOSINE-5'-MONOPHOSPHATE DEHYDROGENASE"/>
    <property type="match status" value="1"/>
</dbReference>
<dbReference type="Gene3D" id="3.20.20.70">
    <property type="entry name" value="Aldolase class I"/>
    <property type="match status" value="1"/>
</dbReference>
<dbReference type="SUPFAM" id="SSF51412">
    <property type="entry name" value="Inosine monophosphate dehydrogenase (IMPDH)"/>
    <property type="match status" value="1"/>
</dbReference>
<evidence type="ECO:0000256" key="1">
    <source>
        <dbReference type="ARBA" id="ARBA00005502"/>
    </source>
</evidence>
<dbReference type="SMART" id="SM01240">
    <property type="entry name" value="IMPDH"/>
    <property type="match status" value="1"/>
</dbReference>